<dbReference type="SUPFAM" id="SSF81382">
    <property type="entry name" value="Skp1 dimerisation domain-like"/>
    <property type="match status" value="1"/>
</dbReference>
<evidence type="ECO:0000313" key="2">
    <source>
        <dbReference type="Proteomes" id="UP000887561"/>
    </source>
</evidence>
<organism evidence="2 3">
    <name type="scientific">Meloidogyne javanica</name>
    <name type="common">Root-knot nematode worm</name>
    <dbReference type="NCBI Taxonomy" id="6303"/>
    <lineage>
        <taxon>Eukaryota</taxon>
        <taxon>Metazoa</taxon>
        <taxon>Ecdysozoa</taxon>
        <taxon>Nematoda</taxon>
        <taxon>Chromadorea</taxon>
        <taxon>Rhabditida</taxon>
        <taxon>Tylenchina</taxon>
        <taxon>Tylenchomorpha</taxon>
        <taxon>Tylenchoidea</taxon>
        <taxon>Meloidogynidae</taxon>
        <taxon>Meloidogyninae</taxon>
        <taxon>Meloidogyne</taxon>
        <taxon>Meloidogyne incognita group</taxon>
    </lineage>
</organism>
<dbReference type="Proteomes" id="UP000887561">
    <property type="component" value="Unplaced"/>
</dbReference>
<dbReference type="AlphaFoldDB" id="A0A915MXZ0"/>
<dbReference type="InterPro" id="IPR036296">
    <property type="entry name" value="SKP1-like_dim_sf"/>
</dbReference>
<dbReference type="PANTHER" id="PTHR11165">
    <property type="entry name" value="SKP1"/>
    <property type="match status" value="1"/>
</dbReference>
<dbReference type="WBParaSite" id="scaffold53033_cov294.g25487">
    <property type="protein sequence ID" value="scaffold53033_cov294.g25487"/>
    <property type="gene ID" value="scaffold53033_cov294.g25487"/>
</dbReference>
<dbReference type="Pfam" id="PF01466">
    <property type="entry name" value="Skp1"/>
    <property type="match status" value="1"/>
</dbReference>
<name>A0A915MXZ0_MELJA</name>
<proteinExistence type="predicted"/>
<evidence type="ECO:0000313" key="3">
    <source>
        <dbReference type="WBParaSite" id="scaffold53033_cov294.g25487"/>
    </source>
</evidence>
<dbReference type="InterPro" id="IPR011333">
    <property type="entry name" value="SKP1/BTB/POZ_sf"/>
</dbReference>
<dbReference type="GO" id="GO:0006511">
    <property type="term" value="P:ubiquitin-dependent protein catabolic process"/>
    <property type="evidence" value="ECO:0007669"/>
    <property type="project" value="InterPro"/>
</dbReference>
<reference evidence="3" key="1">
    <citation type="submission" date="2022-11" db="UniProtKB">
        <authorList>
            <consortium name="WormBaseParasite"/>
        </authorList>
    </citation>
    <scope>IDENTIFICATION</scope>
</reference>
<keyword evidence="2" id="KW-1185">Reference proteome</keyword>
<dbReference type="Gene3D" id="3.30.710.10">
    <property type="entry name" value="Potassium Channel Kv1.1, Chain A"/>
    <property type="match status" value="1"/>
</dbReference>
<protein>
    <submittedName>
        <fullName evidence="3">SKP1 component dimerisation domain-containing protein</fullName>
    </submittedName>
</protein>
<evidence type="ECO:0000259" key="1">
    <source>
        <dbReference type="Pfam" id="PF01466"/>
    </source>
</evidence>
<accession>A0A915MXZ0</accession>
<dbReference type="InterPro" id="IPR016072">
    <property type="entry name" value="Skp1_comp_dimer"/>
</dbReference>
<dbReference type="InterPro" id="IPR016897">
    <property type="entry name" value="SKP1"/>
</dbReference>
<sequence length="61" mass="6937">VGIEELENFIKAANFLDIKSLYYSGCQAMAAAIGNKTPEEIRELFGLEDDLKEEEKTDIRR</sequence>
<feature type="domain" description="SKP1 component dimerisation" evidence="1">
    <location>
        <begin position="19"/>
        <end position="61"/>
    </location>
</feature>